<dbReference type="PANTHER" id="PTHR42908">
    <property type="entry name" value="TRANSLATION ELONGATION FACTOR-RELATED"/>
    <property type="match status" value="1"/>
</dbReference>
<keyword evidence="4" id="KW-0342">GTP-binding</keyword>
<dbReference type="Gene3D" id="3.30.70.870">
    <property type="entry name" value="Elongation Factor G (Translational Gtpase), domain 3"/>
    <property type="match status" value="1"/>
</dbReference>
<evidence type="ECO:0000256" key="5">
    <source>
        <dbReference type="ARBA" id="ARBA00081809"/>
    </source>
</evidence>
<evidence type="ECO:0000256" key="6">
    <source>
        <dbReference type="SAM" id="MobiDB-lite"/>
    </source>
</evidence>
<dbReference type="InterPro" id="IPR035647">
    <property type="entry name" value="EFG_III/V"/>
</dbReference>
<dbReference type="FunFam" id="3.30.70.870:FF:000002">
    <property type="entry name" value="Translation elongation factor 2"/>
    <property type="match status" value="1"/>
</dbReference>
<dbReference type="Gene3D" id="3.40.50.300">
    <property type="entry name" value="P-loop containing nucleotide triphosphate hydrolases"/>
    <property type="match status" value="1"/>
</dbReference>
<evidence type="ECO:0000256" key="4">
    <source>
        <dbReference type="ARBA" id="ARBA00023134"/>
    </source>
</evidence>
<dbReference type="Pfam" id="PF00679">
    <property type="entry name" value="EFG_C"/>
    <property type="match status" value="1"/>
</dbReference>
<name>A0A8H3I8G1_9LECA</name>
<dbReference type="GO" id="GO:0005829">
    <property type="term" value="C:cytosol"/>
    <property type="evidence" value="ECO:0007669"/>
    <property type="project" value="TreeGrafter"/>
</dbReference>
<dbReference type="SUPFAM" id="SSF52540">
    <property type="entry name" value="P-loop containing nucleoside triphosphate hydrolases"/>
    <property type="match status" value="1"/>
</dbReference>
<comment type="caution">
    <text evidence="8">The sequence shown here is derived from an EMBL/GenBank/DDBJ whole genome shotgun (WGS) entry which is preliminary data.</text>
</comment>
<keyword evidence="2" id="KW-0547">Nucleotide-binding</keyword>
<feature type="compositionally biased region" description="Basic and acidic residues" evidence="6">
    <location>
        <begin position="1090"/>
        <end position="1101"/>
    </location>
</feature>
<dbReference type="InterPro" id="IPR009000">
    <property type="entry name" value="Transl_B-barrel_sf"/>
</dbReference>
<dbReference type="CDD" id="cd01885">
    <property type="entry name" value="EF2"/>
    <property type="match status" value="1"/>
</dbReference>
<dbReference type="SUPFAM" id="SSF54211">
    <property type="entry name" value="Ribosomal protein S5 domain 2-like"/>
    <property type="match status" value="1"/>
</dbReference>
<feature type="compositionally biased region" description="Basic and acidic residues" evidence="6">
    <location>
        <begin position="213"/>
        <end position="227"/>
    </location>
</feature>
<keyword evidence="3" id="KW-0378">Hydrolase</keyword>
<dbReference type="OrthoDB" id="364892at2759"/>
<evidence type="ECO:0000313" key="9">
    <source>
        <dbReference type="Proteomes" id="UP000664521"/>
    </source>
</evidence>
<dbReference type="GO" id="GO:0043022">
    <property type="term" value="F:ribosome binding"/>
    <property type="evidence" value="ECO:0007669"/>
    <property type="project" value="TreeGrafter"/>
</dbReference>
<dbReference type="SMART" id="SM00838">
    <property type="entry name" value="EFG_C"/>
    <property type="match status" value="1"/>
</dbReference>
<dbReference type="InterPro" id="IPR014721">
    <property type="entry name" value="Ribsml_uS5_D2-typ_fold_subgr"/>
</dbReference>
<dbReference type="SUPFAM" id="SSF54980">
    <property type="entry name" value="EF-G C-terminal domain-like"/>
    <property type="match status" value="2"/>
</dbReference>
<keyword evidence="1" id="KW-0690">Ribosome biogenesis</keyword>
<protein>
    <recommendedName>
        <fullName evidence="5">Elongation factor-like 1</fullName>
    </recommendedName>
</protein>
<dbReference type="InterPro" id="IPR000640">
    <property type="entry name" value="EFG_V-like"/>
</dbReference>
<accession>A0A8H3I8G1</accession>
<dbReference type="Gene3D" id="3.30.230.10">
    <property type="match status" value="1"/>
</dbReference>
<dbReference type="CDD" id="cd16268">
    <property type="entry name" value="EF2_II"/>
    <property type="match status" value="1"/>
</dbReference>
<evidence type="ECO:0000259" key="7">
    <source>
        <dbReference type="PROSITE" id="PS51722"/>
    </source>
</evidence>
<dbReference type="PRINTS" id="PR00315">
    <property type="entry name" value="ELONGATNFCT"/>
</dbReference>
<keyword evidence="9" id="KW-1185">Reference proteome</keyword>
<evidence type="ECO:0000256" key="3">
    <source>
        <dbReference type="ARBA" id="ARBA00022801"/>
    </source>
</evidence>
<evidence type="ECO:0000256" key="1">
    <source>
        <dbReference type="ARBA" id="ARBA00022517"/>
    </source>
</evidence>
<sequence>MPVISPEKLIGLQRKAEEVRNICILAHVDHGKTSLTDGLIATNGIISPKLAGKIRYLDSRPDEQLRGITMESSAISLYFSIMRRTEHDASPVQKEYLINLIDSPGHIDFSSEVSTASRLCDGALVLVDAVEGVCSQTVTVLRQTWIEHMKPLLVINKMDRLITELRMSPAEAYNHLTKLLEQVNAVIGSFFQGERMEEDLQWRERVEERVAAAAAKEQERSERKASKMTEGSVTEDSESTATGTAGEFEEKDDVDLYFAPEKHNVIFSSATDGWAFTVRQFAHLYEKKLGVKRSVLEKVLWGDYYLEPKTKKVLGSKHLKGRALKPMFVQLVLDNIWAVYEATTGGNKGKGDPATVEKITKSLSLSIPPHILRSRDSRAILTTLFSAWLPLSTAVLVSVIEHLPAPAAAQASRLPALIETSPGAKHVDQSLRNAVSGFKSSPSDPVVAYVSKMVAIPASELPHNKRRGGGTMTGEEARDLARKKRAEIEKARAAEGEATNGLQGLTEAVGEANLEDAPERSEPEIIENVDPEHLIGFARIYSGVLSVGDSVYVLTPKFSPANPHSKPEPQRVVVTGLYLMMGRGLEALESVPAGVVFGIAGLEGHILKSGTLCSQLEGGINLAGISMGAPPIVRVALEPVNPGDLEKMISGMRLLEQSDPCAQYEVLESGEHVILTAGELHLERCLKDLRERFARCEIQAGEPIVPYRESIVNAAEMTPPKDKDLPRGTVISTTTSKQITVRLRVWPLPPTVVDFLEKRVDLIRQLYSRQKAEAEGTLSADDSVDGELEQDDADELGATTGGLLSLVDFKDNLRTAFAEDKTHSDLWTDAVECIAAFGPRRVGPNILVDRTKTGACQKFLRESTEAGHLDPQTDTTGQEPKTTLTAQDFSDKISYAFQLATAQGPLCHEPVQGIAVFLEEVTVAESSDDEATSREQLGRLTGEIIKTVRDSIRQGFLDWSPRLLLAMYSCEIQASTEVLGRVYAVITRRRGRIISESLKEGTPFFTILSLLPVAESFGFSDEIRKRTSGAASPQLVFQGFEMLDEDPFWVPFTEDELEDLGEMADRENVAKRYMDGVRVRKGLQVKGRRGRDAEKQKTLKR</sequence>
<dbReference type="InterPro" id="IPR041095">
    <property type="entry name" value="EFG_II"/>
</dbReference>
<dbReference type="Proteomes" id="UP000664521">
    <property type="component" value="Unassembled WGS sequence"/>
</dbReference>
<dbReference type="SUPFAM" id="SSF50447">
    <property type="entry name" value="Translation proteins"/>
    <property type="match status" value="1"/>
</dbReference>
<dbReference type="PROSITE" id="PS51722">
    <property type="entry name" value="G_TR_2"/>
    <property type="match status" value="1"/>
</dbReference>
<dbReference type="InterPro" id="IPR027417">
    <property type="entry name" value="P-loop_NTPase"/>
</dbReference>
<dbReference type="NCBIfam" id="TIGR00231">
    <property type="entry name" value="small_GTP"/>
    <property type="match status" value="1"/>
</dbReference>
<dbReference type="EMBL" id="CAJPDS010000002">
    <property type="protein sequence ID" value="CAF9904209.1"/>
    <property type="molecule type" value="Genomic_DNA"/>
</dbReference>
<reference evidence="8" key="1">
    <citation type="submission" date="2021-03" db="EMBL/GenBank/DDBJ databases">
        <authorList>
            <person name="Tagirdzhanova G."/>
        </authorList>
    </citation>
    <scope>NUCLEOTIDE SEQUENCE</scope>
</reference>
<dbReference type="Gene3D" id="3.30.70.240">
    <property type="match status" value="1"/>
</dbReference>
<dbReference type="CDD" id="cd16261">
    <property type="entry name" value="EF2_snRNP_III"/>
    <property type="match status" value="1"/>
</dbReference>
<dbReference type="Pfam" id="PF25118">
    <property type="entry name" value="EFL1"/>
    <property type="match status" value="1"/>
</dbReference>
<dbReference type="AlphaFoldDB" id="A0A8H3I8G1"/>
<dbReference type="Gene3D" id="2.40.30.10">
    <property type="entry name" value="Translation factors"/>
    <property type="match status" value="1"/>
</dbReference>
<dbReference type="InterPro" id="IPR020568">
    <property type="entry name" value="Ribosomal_Su5_D2-typ_SF"/>
</dbReference>
<feature type="domain" description="Tr-type G" evidence="7">
    <location>
        <begin position="17"/>
        <end position="295"/>
    </location>
</feature>
<dbReference type="Pfam" id="PF14492">
    <property type="entry name" value="EFG_III"/>
    <property type="match status" value="1"/>
</dbReference>
<dbReference type="CDD" id="cd04096">
    <property type="entry name" value="eEF2_snRNP_like_C"/>
    <property type="match status" value="1"/>
</dbReference>
<dbReference type="InterPro" id="IPR000795">
    <property type="entry name" value="T_Tr_GTP-bd_dom"/>
</dbReference>
<dbReference type="GO" id="GO:1990904">
    <property type="term" value="C:ribonucleoprotein complex"/>
    <property type="evidence" value="ECO:0007669"/>
    <property type="project" value="TreeGrafter"/>
</dbReference>
<dbReference type="InterPro" id="IPR005225">
    <property type="entry name" value="Small_GTP-bd"/>
</dbReference>
<dbReference type="Pfam" id="PF00009">
    <property type="entry name" value="GTP_EFTU"/>
    <property type="match status" value="1"/>
</dbReference>
<dbReference type="GO" id="GO:0003924">
    <property type="term" value="F:GTPase activity"/>
    <property type="evidence" value="ECO:0007669"/>
    <property type="project" value="InterPro"/>
</dbReference>
<dbReference type="GO" id="GO:0005525">
    <property type="term" value="F:GTP binding"/>
    <property type="evidence" value="ECO:0007669"/>
    <property type="project" value="UniProtKB-KW"/>
</dbReference>
<dbReference type="FunFam" id="3.30.70.240:FF:000006">
    <property type="entry name" value="Elongation factor like GTPase 1"/>
    <property type="match status" value="1"/>
</dbReference>
<proteinExistence type="predicted"/>
<organism evidence="8 9">
    <name type="scientific">Heterodermia speciosa</name>
    <dbReference type="NCBI Taxonomy" id="116794"/>
    <lineage>
        <taxon>Eukaryota</taxon>
        <taxon>Fungi</taxon>
        <taxon>Dikarya</taxon>
        <taxon>Ascomycota</taxon>
        <taxon>Pezizomycotina</taxon>
        <taxon>Lecanoromycetes</taxon>
        <taxon>OSLEUM clade</taxon>
        <taxon>Lecanoromycetidae</taxon>
        <taxon>Caliciales</taxon>
        <taxon>Physciaceae</taxon>
        <taxon>Heterodermia</taxon>
    </lineage>
</organism>
<evidence type="ECO:0000313" key="8">
    <source>
        <dbReference type="EMBL" id="CAF9904209.1"/>
    </source>
</evidence>
<dbReference type="PANTHER" id="PTHR42908:SF3">
    <property type="entry name" value="ELONGATION FACTOR-LIKE GTPASE 1"/>
    <property type="match status" value="1"/>
</dbReference>
<feature type="region of interest" description="Disordered" evidence="6">
    <location>
        <begin position="213"/>
        <end position="246"/>
    </location>
</feature>
<dbReference type="InterPro" id="IPR056752">
    <property type="entry name" value="EFL1"/>
</dbReference>
<feature type="region of interest" description="Disordered" evidence="6">
    <location>
        <begin position="1082"/>
        <end position="1101"/>
    </location>
</feature>
<gene>
    <name evidence="8" type="primary">RIA1</name>
    <name evidence="8" type="ORF">HETSPECPRED_003429</name>
</gene>
<dbReference type="GO" id="GO:0042256">
    <property type="term" value="P:cytosolic ribosome assembly"/>
    <property type="evidence" value="ECO:0007669"/>
    <property type="project" value="TreeGrafter"/>
</dbReference>
<evidence type="ECO:0000256" key="2">
    <source>
        <dbReference type="ARBA" id="ARBA00022741"/>
    </source>
</evidence>
<dbReference type="CDD" id="cd01681">
    <property type="entry name" value="aeEF2_snRNP_like_IV"/>
    <property type="match status" value="1"/>
</dbReference>